<dbReference type="Proteomes" id="UP000829069">
    <property type="component" value="Chromosome"/>
</dbReference>
<name>A0ABY3W4X9_9MICC</name>
<evidence type="ECO:0000313" key="3">
    <source>
        <dbReference type="EMBL" id="UNK44437.1"/>
    </source>
</evidence>
<feature type="transmembrane region" description="Helical" evidence="2">
    <location>
        <begin position="6"/>
        <end position="29"/>
    </location>
</feature>
<evidence type="ECO:0000313" key="4">
    <source>
        <dbReference type="Proteomes" id="UP000829069"/>
    </source>
</evidence>
<gene>
    <name evidence="3" type="ORF">MNQ99_10510</name>
</gene>
<reference evidence="3 4" key="1">
    <citation type="submission" date="2022-03" db="EMBL/GenBank/DDBJ databases">
        <title>Isotopic signatures of nitrous oxide derived from detoxification processes.</title>
        <authorList>
            <person name="Behrendt U."/>
            <person name="Buchen C."/>
            <person name="Well R."/>
            <person name="Ulrich A."/>
            <person name="Rohe L."/>
            <person name="Kolb S."/>
            <person name="Schloter M."/>
            <person name="Horn M.A."/>
            <person name="Augustin J."/>
        </authorList>
    </citation>
    <scope>NUCLEOTIDE SEQUENCE [LARGE SCALE GENOMIC DNA]</scope>
    <source>
        <strain evidence="3 4">S4-C24</strain>
    </source>
</reference>
<accession>A0ABY3W4X9</accession>
<keyword evidence="4" id="KW-1185">Reference proteome</keyword>
<protein>
    <submittedName>
        <fullName evidence="3">HAMP domain-containing protein</fullName>
    </submittedName>
</protein>
<sequence length="111" mass="13001">MPLWFWILLWVALCALAIIFMALLGWRIFRQFMRTLREFEAAADRLGSGLQAEPPLAEPHHPRPAIFADPAALKEEYAAGKEHRREERRQRRVARRAARGQRQSLRDLRLS</sequence>
<organism evidence="3 4">
    <name type="scientific">Arthrobacter sulfonylureivorans</name>
    <dbReference type="NCBI Taxonomy" id="2486855"/>
    <lineage>
        <taxon>Bacteria</taxon>
        <taxon>Bacillati</taxon>
        <taxon>Actinomycetota</taxon>
        <taxon>Actinomycetes</taxon>
        <taxon>Micrococcales</taxon>
        <taxon>Micrococcaceae</taxon>
        <taxon>Arthrobacter</taxon>
    </lineage>
</organism>
<evidence type="ECO:0000256" key="2">
    <source>
        <dbReference type="SAM" id="Phobius"/>
    </source>
</evidence>
<evidence type="ECO:0000256" key="1">
    <source>
        <dbReference type="SAM" id="MobiDB-lite"/>
    </source>
</evidence>
<dbReference type="RefSeq" id="WP_127512576.1">
    <property type="nucleotide sequence ID" value="NZ_CP093326.1"/>
</dbReference>
<keyword evidence="2" id="KW-1133">Transmembrane helix</keyword>
<feature type="compositionally biased region" description="Basic residues" evidence="1">
    <location>
        <begin position="90"/>
        <end position="99"/>
    </location>
</feature>
<keyword evidence="2" id="KW-0812">Transmembrane</keyword>
<dbReference type="EMBL" id="CP093326">
    <property type="protein sequence ID" value="UNK44437.1"/>
    <property type="molecule type" value="Genomic_DNA"/>
</dbReference>
<proteinExistence type="predicted"/>
<feature type="compositionally biased region" description="Basic and acidic residues" evidence="1">
    <location>
        <begin position="78"/>
        <end position="89"/>
    </location>
</feature>
<keyword evidence="2" id="KW-0472">Membrane</keyword>
<feature type="region of interest" description="Disordered" evidence="1">
    <location>
        <begin position="78"/>
        <end position="111"/>
    </location>
</feature>